<keyword evidence="4" id="KW-0808">Transferase</keyword>
<dbReference type="Gene3D" id="3.30.70.250">
    <property type="entry name" value="Malonyl-CoA ACP transacylase, ACP-binding"/>
    <property type="match status" value="1"/>
</dbReference>
<dbReference type="SUPFAM" id="SSF52151">
    <property type="entry name" value="FabD/lysophospholipase-like"/>
    <property type="match status" value="1"/>
</dbReference>
<reference evidence="8" key="1">
    <citation type="journal article" date="2014" name="Int. J. Syst. Evol. Microbiol.">
        <title>Complete genome sequence of Corynebacterium casei LMG S-19264T (=DSM 44701T), isolated from a smear-ripened cheese.</title>
        <authorList>
            <consortium name="US DOE Joint Genome Institute (JGI-PGF)"/>
            <person name="Walter F."/>
            <person name="Albersmeier A."/>
            <person name="Kalinowski J."/>
            <person name="Ruckert C."/>
        </authorList>
    </citation>
    <scope>NUCLEOTIDE SEQUENCE</scope>
    <source>
        <strain evidence="8">CGMCC 1.12195</strain>
    </source>
</reference>
<dbReference type="Pfam" id="PF02801">
    <property type="entry name" value="Ketoacyl-synt_C"/>
    <property type="match status" value="1"/>
</dbReference>
<dbReference type="InterPro" id="IPR015424">
    <property type="entry name" value="PyrdxlP-dep_Trfase"/>
</dbReference>
<dbReference type="InterPro" id="IPR020841">
    <property type="entry name" value="PKS_Beta-ketoAc_synthase_dom"/>
</dbReference>
<dbReference type="InterPro" id="IPR014043">
    <property type="entry name" value="Acyl_transferase_dom"/>
</dbReference>
<dbReference type="InterPro" id="IPR050091">
    <property type="entry name" value="PKS_NRPS_Biosynth_Enz"/>
</dbReference>
<dbReference type="Gene3D" id="3.30.300.30">
    <property type="match status" value="1"/>
</dbReference>
<dbReference type="SMART" id="SM00825">
    <property type="entry name" value="PKS_KS"/>
    <property type="match status" value="1"/>
</dbReference>
<dbReference type="GO" id="GO:0030170">
    <property type="term" value="F:pyridoxal phosphate binding"/>
    <property type="evidence" value="ECO:0007669"/>
    <property type="project" value="InterPro"/>
</dbReference>
<dbReference type="FunFam" id="3.30.300.30:FF:000010">
    <property type="entry name" value="Enterobactin synthetase component F"/>
    <property type="match status" value="1"/>
</dbReference>
<evidence type="ECO:0000256" key="3">
    <source>
        <dbReference type="ARBA" id="ARBA00022553"/>
    </source>
</evidence>
<dbReference type="SMART" id="SM01294">
    <property type="entry name" value="PKS_PP_betabranch"/>
    <property type="match status" value="1"/>
</dbReference>
<dbReference type="GO" id="GO:0004315">
    <property type="term" value="F:3-oxoacyl-[acyl-carrier-protein] synthase activity"/>
    <property type="evidence" value="ECO:0007669"/>
    <property type="project" value="InterPro"/>
</dbReference>
<keyword evidence="9" id="KW-1185">Reference proteome</keyword>
<organism evidence="8 9">
    <name type="scientific">Parapedobacter pyrenivorans</name>
    <dbReference type="NCBI Taxonomy" id="1305674"/>
    <lineage>
        <taxon>Bacteria</taxon>
        <taxon>Pseudomonadati</taxon>
        <taxon>Bacteroidota</taxon>
        <taxon>Sphingobacteriia</taxon>
        <taxon>Sphingobacteriales</taxon>
        <taxon>Sphingobacteriaceae</taxon>
        <taxon>Parapedobacter</taxon>
    </lineage>
</organism>
<dbReference type="PROSITE" id="PS50075">
    <property type="entry name" value="CARRIER"/>
    <property type="match status" value="2"/>
</dbReference>
<comment type="cofactor">
    <cofactor evidence="1">
        <name>pyridoxal 5'-phosphate</name>
        <dbReference type="ChEBI" id="CHEBI:597326"/>
    </cofactor>
</comment>
<dbReference type="Pfam" id="PF00550">
    <property type="entry name" value="PP-binding"/>
    <property type="match status" value="2"/>
</dbReference>
<keyword evidence="2" id="KW-0596">Phosphopantetheine</keyword>
<dbReference type="RefSeq" id="WP_188507591.1">
    <property type="nucleotide sequence ID" value="NZ_BMER01000004.1"/>
</dbReference>
<evidence type="ECO:0000256" key="5">
    <source>
        <dbReference type="ARBA" id="ARBA00022898"/>
    </source>
</evidence>
<dbReference type="PANTHER" id="PTHR43775">
    <property type="entry name" value="FATTY ACID SYNTHASE"/>
    <property type="match status" value="1"/>
</dbReference>
<dbReference type="GO" id="GO:0008483">
    <property type="term" value="F:transaminase activity"/>
    <property type="evidence" value="ECO:0007669"/>
    <property type="project" value="InterPro"/>
</dbReference>
<dbReference type="InterPro" id="IPR001227">
    <property type="entry name" value="Ac_transferase_dom_sf"/>
</dbReference>
<keyword evidence="5" id="KW-0663">Pyridoxal phosphate</keyword>
<dbReference type="Gene3D" id="3.40.640.10">
    <property type="entry name" value="Type I PLP-dependent aspartate aminotransferase-like (Major domain)"/>
    <property type="match status" value="1"/>
</dbReference>
<dbReference type="InterPro" id="IPR016039">
    <property type="entry name" value="Thiolase-like"/>
</dbReference>
<dbReference type="InterPro" id="IPR049704">
    <property type="entry name" value="Aminotrans_3_PPA_site"/>
</dbReference>
<dbReference type="Gene3D" id="3.40.47.10">
    <property type="match status" value="1"/>
</dbReference>
<dbReference type="InterPro" id="IPR016036">
    <property type="entry name" value="Malonyl_transacylase_ACP-bd"/>
</dbReference>
<dbReference type="InterPro" id="IPR018201">
    <property type="entry name" value="Ketoacyl_synth_AS"/>
</dbReference>
<sequence>MKKGLHLSIIERIHQQAAETPDGIALRCGKEAISYQELAVAASRLTTRILSVDDSCPFVGLSASKSPDTIIGMVAIIQSGKAYLPLDREYPTERIAQMVEDSGIKYVVCDNSESEFFAQFGLKTLTVSTADPDGPAAHLTLPGPGELVALLYTSGSTGVPKGVCLTHAGMLNLICHQLQNSKAAKGSHNLLFSHLSFDASFQEIFVSLTSGGTLHIIDEAVRLDAARLLRYIGEQEINRIFIPYVVLQYLTETARNTDYYPRSLVEITTGGELLKITPAIRNFFIHKPDCTLVNVYGPTETSIWVTDLRLSGDASLWPDIPTIGMPIENADIFLLDSEMNEVTPGDVGEIYIGGVNVSKGYLNRDELTRERYFHWVDGNGTSHRLYRTGDLGRVLGNGEIEFHGRADHQVKIRGNRVELGEIEVCLAILPYIAQSVVAAREDIGSTKRLVAYLIAEDGQQHDVSQIREHLTQHLPDYMIPSAFVWLDQFPKTTSGKVDRHSLPIPELTRPNIGVLYRRPKAGNEHKIVELWSELLLIKQIGADDNFFELGGNSLLAQQTIAQLRQRYGLEVGVTQIYQYPTAAGLALAIDNAGALQPEQPTAHKKRDRRGSRAVAIIGMAGRFPGAGSVAELWDILLSGEESVSVFSDEELDNGIPEDLKSDPNYVKVRGIIDQVDEFDAALFGITPTMAKLMDPQQRVFLEICRDVLESSGYLASRNQHSIGVFAGTGNNTYFQNNLQQHPEEIAKVGAFQVMLANEKDYIATRTAYQLDLTGPAVSLNTACSTSLVAISQAVESIRNGQCDMAVAGGVSITVPVKSGHRYEDGAMFSADGHTRTFDAEATGTVFSDGAGVVLLKDLDDAQRDGDTIYAVIRGVGLSNDGGGKGSFMAPSATGQAQAIRMALNDADFSPETIGYIEAHGTATPLGDPIEIEGLKLAFGNVESRQYCRIGSIKSNIGHLTHAAGVAGVIKAALALHHGIIPPTIHYSKPNPNIDFPDTPFLVNDTAFDLEPGQRFRMGVSSFGVGGTNAHIVLETHTSAEKEKGESTAPNGPALITWSAKTTASAQRYAERLGAFLTAGLDLSLPSLSYTLHTTREQLNHRCFVVANDQQELADKLAAQQWQDYTLLEKAGTLAFLFPGQGAQYPTMGRDLYDKEPVYRAAVDHCAEILRKEMDEDIRTVLFTADDESDLLRNTYYTQPALFVTSYALASLFISWGVKPDAFVGHSVGEFVAAHLAGIFSLEDALRLIAVRGRLCQDVSPGGMLSIRAAAEQVTPLLSEGLSIAAINAPRLSVVAGPHEEIERFAATLEASGIACKLLHTSHAFHSSMMLSIREAFQAEISKIALHAPEIPIVSTVTGRWLSAEEATDPVYWANHLVATVRFSEAVMFLQQELSPVYLEAGPGQVTSTLVKQHGPEFGANAFASLYPAKEDEHSILFQALGNLWLRGFEPRWENVYYGHDLRIIQDVPTYAYDRKMYWIGPKETPKLIENNYKQPVHSTMRKDLLISKIKELLEDASGIDISDAPLQSSFIEIGFDSLLLTQVAQSLSRAFDVTVTFRMLNEEYYNLDRLGDYLDSQLPPSAFQPSQPAKEATPSVQPVFNAVTPAFPQVSQQVTGIPQYDTIALISQQISLISQQIALLQGSAVPVTAVQPISQPAAQPTLPNANSVSPTEAPLAPEEVAELKKPFGATARIERQGASLDENQSRYLNDFMKRYVEKTAKSKVYTQEHRSYMADPRVVSGFKPSTKEMTYSIVTNRSKGCRLWDIDGNEYIDALNGFGSNMLGYQPEAITEALHRQIDEGYEIGPQHEKAGEVCKLICELTRMERAALCNTGSEAVLGAMRIARTVTGRSTIVAFSNSYHGIVDEVIVRGTKKLKTFPAAPGIMPEAVQNMLILDYGTPESLQIIRERATELAAVLVEPVQSRRPEFQPVEFVRELRKITAESGTALIFDEVITGFRMHLHGMQHLWGIEADLATYGKVVGSGISIGVIAGQRAFMDALDGGHWEYGNDSVPEIGVTYFAGTFVRHPLALAATKAALEYLKAQGPELQENLTKRTKSLADELNKICQKYRTPMYIAQYGSLWKVKYHQEFAYSELLFAAMRLRGIHILDGFPCFLTTAHTDEDIRQILHVFEGSVHELVKAGFIPTDLEDNADSLPPVPYARLGRDANGNAAWFVQDEKNPGKFLQVVTS</sequence>
<dbReference type="InterPro" id="IPR015421">
    <property type="entry name" value="PyrdxlP-dep_Trfase_major"/>
</dbReference>
<dbReference type="SMART" id="SM00827">
    <property type="entry name" value="PKS_AT"/>
    <property type="match status" value="1"/>
</dbReference>
<dbReference type="PROSITE" id="PS52004">
    <property type="entry name" value="KS3_2"/>
    <property type="match status" value="1"/>
</dbReference>
<dbReference type="NCBIfam" id="TIGR01733">
    <property type="entry name" value="AA-adenyl-dom"/>
    <property type="match status" value="1"/>
</dbReference>
<evidence type="ECO:0000256" key="2">
    <source>
        <dbReference type="ARBA" id="ARBA00022450"/>
    </source>
</evidence>
<accession>A0A917I0I2</accession>
<evidence type="ECO:0000256" key="4">
    <source>
        <dbReference type="ARBA" id="ARBA00022679"/>
    </source>
</evidence>
<dbReference type="Proteomes" id="UP000660862">
    <property type="component" value="Unassembled WGS sequence"/>
</dbReference>
<dbReference type="SUPFAM" id="SSF53383">
    <property type="entry name" value="PLP-dependent transferases"/>
    <property type="match status" value="1"/>
</dbReference>
<dbReference type="PROSITE" id="PS00455">
    <property type="entry name" value="AMP_BINDING"/>
    <property type="match status" value="1"/>
</dbReference>
<dbReference type="SMART" id="SM00823">
    <property type="entry name" value="PKS_PP"/>
    <property type="match status" value="2"/>
</dbReference>
<dbReference type="Pfam" id="PF16197">
    <property type="entry name" value="KAsynt_C_assoc"/>
    <property type="match status" value="1"/>
</dbReference>
<dbReference type="Pfam" id="PF00501">
    <property type="entry name" value="AMP-binding"/>
    <property type="match status" value="1"/>
</dbReference>
<dbReference type="InterPro" id="IPR020806">
    <property type="entry name" value="PKS_PP-bd"/>
</dbReference>
<dbReference type="Gene3D" id="3.90.1150.10">
    <property type="entry name" value="Aspartate Aminotransferase, domain 1"/>
    <property type="match status" value="1"/>
</dbReference>
<name>A0A917I0I2_9SPHI</name>
<dbReference type="SUPFAM" id="SSF56801">
    <property type="entry name" value="Acetyl-CoA synthetase-like"/>
    <property type="match status" value="1"/>
</dbReference>
<dbReference type="Pfam" id="PF00698">
    <property type="entry name" value="Acyl_transf_1"/>
    <property type="match status" value="1"/>
</dbReference>
<dbReference type="InterPro" id="IPR016035">
    <property type="entry name" value="Acyl_Trfase/lysoPLipase"/>
</dbReference>
<feature type="domain" description="Ketosynthase family 3 (KS3)" evidence="7">
    <location>
        <begin position="611"/>
        <end position="1035"/>
    </location>
</feature>
<dbReference type="InterPro" id="IPR020845">
    <property type="entry name" value="AMP-binding_CS"/>
</dbReference>
<dbReference type="InterPro" id="IPR009081">
    <property type="entry name" value="PP-bd_ACP"/>
</dbReference>
<keyword evidence="3" id="KW-0597">Phosphoprotein</keyword>
<reference evidence="8" key="2">
    <citation type="submission" date="2020-09" db="EMBL/GenBank/DDBJ databases">
        <authorList>
            <person name="Sun Q."/>
            <person name="Zhou Y."/>
        </authorList>
    </citation>
    <scope>NUCLEOTIDE SEQUENCE</scope>
    <source>
        <strain evidence="8">CGMCC 1.12195</strain>
    </source>
</reference>
<dbReference type="SUPFAM" id="SSF55048">
    <property type="entry name" value="Probable ACP-binding domain of malonyl-CoA ACP transacylase"/>
    <property type="match status" value="1"/>
</dbReference>
<dbReference type="InterPro" id="IPR005814">
    <property type="entry name" value="Aminotrans_3"/>
</dbReference>
<evidence type="ECO:0000259" key="6">
    <source>
        <dbReference type="PROSITE" id="PS50075"/>
    </source>
</evidence>
<feature type="domain" description="Carrier" evidence="6">
    <location>
        <begin position="1503"/>
        <end position="1578"/>
    </location>
</feature>
<dbReference type="SUPFAM" id="SSF53901">
    <property type="entry name" value="Thiolase-like"/>
    <property type="match status" value="1"/>
</dbReference>
<dbReference type="InterPro" id="IPR006162">
    <property type="entry name" value="Ppantetheine_attach_site"/>
</dbReference>
<dbReference type="InterPro" id="IPR014030">
    <property type="entry name" value="Ketoacyl_synth_N"/>
</dbReference>
<evidence type="ECO:0000259" key="7">
    <source>
        <dbReference type="PROSITE" id="PS52004"/>
    </source>
</evidence>
<dbReference type="PROSITE" id="PS00600">
    <property type="entry name" value="AA_TRANSFER_CLASS_3"/>
    <property type="match status" value="1"/>
</dbReference>
<dbReference type="InterPro" id="IPR010071">
    <property type="entry name" value="AA_adenyl_dom"/>
</dbReference>
<dbReference type="PANTHER" id="PTHR43775:SF51">
    <property type="entry name" value="INACTIVE PHENOLPHTHIOCEROL SYNTHESIS POLYKETIDE SYNTHASE TYPE I PKS1-RELATED"/>
    <property type="match status" value="1"/>
</dbReference>
<protein>
    <recommendedName>
        <fullName evidence="10">Amino acid adenylation domain-containing protein</fullName>
    </recommendedName>
</protein>
<gene>
    <name evidence="8" type="ORF">GCM10007415_37230</name>
</gene>
<dbReference type="GO" id="GO:0006633">
    <property type="term" value="P:fatty acid biosynthetic process"/>
    <property type="evidence" value="ECO:0007669"/>
    <property type="project" value="InterPro"/>
</dbReference>
<dbReference type="GO" id="GO:0004312">
    <property type="term" value="F:fatty acid synthase activity"/>
    <property type="evidence" value="ECO:0007669"/>
    <property type="project" value="TreeGrafter"/>
</dbReference>
<dbReference type="InterPro" id="IPR042099">
    <property type="entry name" value="ANL_N_sf"/>
</dbReference>
<dbReference type="Pfam" id="PF00202">
    <property type="entry name" value="Aminotran_3"/>
    <property type="match status" value="1"/>
</dbReference>
<dbReference type="Pfam" id="PF00109">
    <property type="entry name" value="ketoacyl-synt"/>
    <property type="match status" value="1"/>
</dbReference>
<dbReference type="PROSITE" id="PS00606">
    <property type="entry name" value="KS3_1"/>
    <property type="match status" value="1"/>
</dbReference>
<comment type="caution">
    <text evidence="8">The sequence shown here is derived from an EMBL/GenBank/DDBJ whole genome shotgun (WGS) entry which is preliminary data.</text>
</comment>
<evidence type="ECO:0008006" key="10">
    <source>
        <dbReference type="Google" id="ProtNLM"/>
    </source>
</evidence>
<dbReference type="InterPro" id="IPR015422">
    <property type="entry name" value="PyrdxlP-dep_Trfase_small"/>
</dbReference>
<dbReference type="EMBL" id="BMER01000004">
    <property type="protein sequence ID" value="GGG98225.1"/>
    <property type="molecule type" value="Genomic_DNA"/>
</dbReference>
<dbReference type="PROSITE" id="PS00012">
    <property type="entry name" value="PHOSPHOPANTETHEINE"/>
    <property type="match status" value="1"/>
</dbReference>
<dbReference type="Gene3D" id="3.40.366.10">
    <property type="entry name" value="Malonyl-Coenzyme A Acyl Carrier Protein, domain 2"/>
    <property type="match status" value="1"/>
</dbReference>
<dbReference type="InterPro" id="IPR032821">
    <property type="entry name" value="PKS_assoc"/>
</dbReference>
<dbReference type="InterPro" id="IPR000873">
    <property type="entry name" value="AMP-dep_synth/lig_dom"/>
</dbReference>
<dbReference type="Gene3D" id="1.10.1200.10">
    <property type="entry name" value="ACP-like"/>
    <property type="match status" value="2"/>
</dbReference>
<dbReference type="InterPro" id="IPR025110">
    <property type="entry name" value="AMP-bd_C"/>
</dbReference>
<dbReference type="Gene3D" id="3.30.70.3290">
    <property type="match status" value="1"/>
</dbReference>
<dbReference type="Pfam" id="PF13193">
    <property type="entry name" value="AMP-binding_C"/>
    <property type="match status" value="1"/>
</dbReference>
<dbReference type="GO" id="GO:0031177">
    <property type="term" value="F:phosphopantetheine binding"/>
    <property type="evidence" value="ECO:0007669"/>
    <property type="project" value="InterPro"/>
</dbReference>
<evidence type="ECO:0000256" key="1">
    <source>
        <dbReference type="ARBA" id="ARBA00001933"/>
    </source>
</evidence>
<dbReference type="InterPro" id="IPR045851">
    <property type="entry name" value="AMP-bd_C_sf"/>
</dbReference>
<evidence type="ECO:0000313" key="8">
    <source>
        <dbReference type="EMBL" id="GGG98225.1"/>
    </source>
</evidence>
<dbReference type="InterPro" id="IPR014031">
    <property type="entry name" value="Ketoacyl_synth_C"/>
</dbReference>
<dbReference type="GO" id="GO:0044550">
    <property type="term" value="P:secondary metabolite biosynthetic process"/>
    <property type="evidence" value="ECO:0007669"/>
    <property type="project" value="UniProtKB-ARBA"/>
</dbReference>
<feature type="domain" description="Carrier" evidence="6">
    <location>
        <begin position="518"/>
        <end position="593"/>
    </location>
</feature>
<dbReference type="SUPFAM" id="SSF47336">
    <property type="entry name" value="ACP-like"/>
    <property type="match status" value="2"/>
</dbReference>
<proteinExistence type="predicted"/>
<dbReference type="Gene3D" id="3.40.50.12780">
    <property type="entry name" value="N-terminal domain of ligase-like"/>
    <property type="match status" value="1"/>
</dbReference>
<dbReference type="InterPro" id="IPR036736">
    <property type="entry name" value="ACP-like_sf"/>
</dbReference>
<dbReference type="CDD" id="cd00833">
    <property type="entry name" value="PKS"/>
    <property type="match status" value="1"/>
</dbReference>
<evidence type="ECO:0000313" key="9">
    <source>
        <dbReference type="Proteomes" id="UP000660862"/>
    </source>
</evidence>